<organism evidence="2 3">
    <name type="scientific">Rhodopirellula sallentina SM41</name>
    <dbReference type="NCBI Taxonomy" id="1263870"/>
    <lineage>
        <taxon>Bacteria</taxon>
        <taxon>Pseudomonadati</taxon>
        <taxon>Planctomycetota</taxon>
        <taxon>Planctomycetia</taxon>
        <taxon>Pirellulales</taxon>
        <taxon>Pirellulaceae</taxon>
        <taxon>Rhodopirellula</taxon>
    </lineage>
</organism>
<dbReference type="GO" id="GO:0030674">
    <property type="term" value="F:protein-macromolecule adaptor activity"/>
    <property type="evidence" value="ECO:0007669"/>
    <property type="project" value="InterPro"/>
</dbReference>
<dbReference type="EMBL" id="ANOH01000371">
    <property type="protein sequence ID" value="EMI53151.1"/>
    <property type="molecule type" value="Genomic_DNA"/>
</dbReference>
<evidence type="ECO:0000313" key="3">
    <source>
        <dbReference type="Proteomes" id="UP000011885"/>
    </source>
</evidence>
<proteinExistence type="predicted"/>
<sequence length="339" mass="38339">MIRRDLPHFYSDSTLLRFAMSLNQPASSNQSAVRAFFAGTFVGGLLFVMAGTVDAREWSSPNGYFRVIADAIAFDDKTVVLKKPTGELIAAELSELSEEDQEYVKSREAKEAYQQSVDQMQTWTAADGMKVRGRVLAYGKKDLVVRRQLGKIIINDKRFAAMDPLHQKVTLRILSKLVGQEITNEKELEAWGKTLRGDTRTFPLEGVLMELESGDEIGVPFFLFAKEEQELLQPGWKAWLANESDSEAQQRESLMLQTQAMEYQRDRENQKQIEALKLGLLATATGVVTIWEVILEPMQGNYYRRTSVMVPAQNSQAAEQMVLQKYPGFRVVGVRRASR</sequence>
<dbReference type="GO" id="GO:0008092">
    <property type="term" value="F:cytoskeletal protein binding"/>
    <property type="evidence" value="ECO:0007669"/>
    <property type="project" value="InterPro"/>
</dbReference>
<evidence type="ECO:0000259" key="1">
    <source>
        <dbReference type="Pfam" id="PF03983"/>
    </source>
</evidence>
<dbReference type="Pfam" id="PF03983">
    <property type="entry name" value="SHD1"/>
    <property type="match status" value="1"/>
</dbReference>
<name>M5U5K8_9BACT</name>
<evidence type="ECO:0000313" key="2">
    <source>
        <dbReference type="EMBL" id="EMI53151.1"/>
    </source>
</evidence>
<dbReference type="InterPro" id="IPR007131">
    <property type="entry name" value="SHD1"/>
</dbReference>
<dbReference type="GO" id="GO:0043130">
    <property type="term" value="F:ubiquitin binding"/>
    <property type="evidence" value="ECO:0007669"/>
    <property type="project" value="InterPro"/>
</dbReference>
<dbReference type="AlphaFoldDB" id="M5U5K8"/>
<dbReference type="PATRIC" id="fig|1263870.3.peg.5732"/>
<protein>
    <submittedName>
        <fullName evidence="2">Signal peptide protein</fullName>
    </submittedName>
</protein>
<gene>
    <name evidence="2" type="ORF">RSSM_05406</name>
</gene>
<dbReference type="Gene3D" id="2.30.30.700">
    <property type="entry name" value="SLA1 homology domain 1"/>
    <property type="match status" value="1"/>
</dbReference>
<accession>M5U5K8</accession>
<comment type="caution">
    <text evidence="2">The sequence shown here is derived from an EMBL/GenBank/DDBJ whole genome shotgun (WGS) entry which is preliminary data.</text>
</comment>
<dbReference type="GO" id="GO:0042802">
    <property type="term" value="F:identical protein binding"/>
    <property type="evidence" value="ECO:0007669"/>
    <property type="project" value="InterPro"/>
</dbReference>
<feature type="domain" description="SLA1 homology" evidence="1">
    <location>
        <begin position="55"/>
        <end position="109"/>
    </location>
</feature>
<dbReference type="Proteomes" id="UP000011885">
    <property type="component" value="Unassembled WGS sequence"/>
</dbReference>
<reference evidence="2 3" key="1">
    <citation type="journal article" date="2013" name="Mar. Genomics">
        <title>Expression of sulfatases in Rhodopirellula baltica and the diversity of sulfatases in the genus Rhodopirellula.</title>
        <authorList>
            <person name="Wegner C.E."/>
            <person name="Richter-Heitmann T."/>
            <person name="Klindworth A."/>
            <person name="Klockow C."/>
            <person name="Richter M."/>
            <person name="Achstetter T."/>
            <person name="Glockner F.O."/>
            <person name="Harder J."/>
        </authorList>
    </citation>
    <scope>NUCLEOTIDE SEQUENCE [LARGE SCALE GENOMIC DNA]</scope>
    <source>
        <strain evidence="2 3">SM41</strain>
    </source>
</reference>
<keyword evidence="3" id="KW-1185">Reference proteome</keyword>